<dbReference type="Gene3D" id="3.20.20.450">
    <property type="entry name" value="EAL domain"/>
    <property type="match status" value="1"/>
</dbReference>
<dbReference type="AlphaFoldDB" id="A0AA41UE83"/>
<dbReference type="Gene3D" id="3.30.70.270">
    <property type="match status" value="1"/>
</dbReference>
<evidence type="ECO:0000313" key="5">
    <source>
        <dbReference type="EMBL" id="MCI4656767.1"/>
    </source>
</evidence>
<feature type="domain" description="EAL" evidence="3">
    <location>
        <begin position="335"/>
        <end position="587"/>
    </location>
</feature>
<dbReference type="PROSITE" id="PS50887">
    <property type="entry name" value="GGDEF"/>
    <property type="match status" value="1"/>
</dbReference>
<dbReference type="InterPro" id="IPR001633">
    <property type="entry name" value="EAL_dom"/>
</dbReference>
<comment type="caution">
    <text evidence="5">The sequence shown here is derived from an EMBL/GenBank/DDBJ whole genome shotgun (WGS) entry which is preliminary data.</text>
</comment>
<dbReference type="Proteomes" id="UP001165341">
    <property type="component" value="Unassembled WGS sequence"/>
</dbReference>
<name>A0AA41UE83_9MICO</name>
<dbReference type="InterPro" id="IPR052155">
    <property type="entry name" value="Biofilm_reg_signaling"/>
</dbReference>
<organism evidence="5 6">
    <name type="scientific">Cryobacterium zhongshanensis</name>
    <dbReference type="NCBI Taxonomy" id="2928153"/>
    <lineage>
        <taxon>Bacteria</taxon>
        <taxon>Bacillati</taxon>
        <taxon>Actinomycetota</taxon>
        <taxon>Actinomycetes</taxon>
        <taxon>Micrococcales</taxon>
        <taxon>Microbacteriaceae</taxon>
        <taxon>Cryobacterium</taxon>
    </lineage>
</organism>
<evidence type="ECO:0000313" key="6">
    <source>
        <dbReference type="Proteomes" id="UP001165341"/>
    </source>
</evidence>
<dbReference type="PROSITE" id="PS50883">
    <property type="entry name" value="EAL"/>
    <property type="match status" value="1"/>
</dbReference>
<dbReference type="NCBIfam" id="TIGR00254">
    <property type="entry name" value="GGDEF"/>
    <property type="match status" value="1"/>
</dbReference>
<dbReference type="InterPro" id="IPR001610">
    <property type="entry name" value="PAC"/>
</dbReference>
<reference evidence="5" key="1">
    <citation type="submission" date="2022-03" db="EMBL/GenBank/DDBJ databases">
        <title>Cryobacterium sp. nov. strain ZS14-85, isolated from Antarctic soil.</title>
        <authorList>
            <person name="Li J."/>
            <person name="Niu G."/>
        </authorList>
    </citation>
    <scope>NUCLEOTIDE SEQUENCE</scope>
    <source>
        <strain evidence="5">ZS14-85</strain>
    </source>
</reference>
<feature type="domain" description="GGDEF" evidence="4">
    <location>
        <begin position="181"/>
        <end position="317"/>
    </location>
</feature>
<evidence type="ECO:0000259" key="3">
    <source>
        <dbReference type="PROSITE" id="PS50883"/>
    </source>
</evidence>
<feature type="domain" description="PAC" evidence="2">
    <location>
        <begin position="93"/>
        <end position="147"/>
    </location>
</feature>
<feature type="domain" description="PAS" evidence="1">
    <location>
        <begin position="22"/>
        <end position="92"/>
    </location>
</feature>
<dbReference type="PROSITE" id="PS50112">
    <property type="entry name" value="PAS"/>
    <property type="match status" value="1"/>
</dbReference>
<accession>A0AA41UE83</accession>
<dbReference type="NCBIfam" id="TIGR00229">
    <property type="entry name" value="sensory_box"/>
    <property type="match status" value="1"/>
</dbReference>
<evidence type="ECO:0000259" key="2">
    <source>
        <dbReference type="PROSITE" id="PS50113"/>
    </source>
</evidence>
<dbReference type="SMART" id="SM00091">
    <property type="entry name" value="PAS"/>
    <property type="match status" value="1"/>
</dbReference>
<dbReference type="PROSITE" id="PS50113">
    <property type="entry name" value="PAC"/>
    <property type="match status" value="1"/>
</dbReference>
<dbReference type="SUPFAM" id="SSF55785">
    <property type="entry name" value="PYP-like sensor domain (PAS domain)"/>
    <property type="match status" value="1"/>
</dbReference>
<dbReference type="InterPro" id="IPR000014">
    <property type="entry name" value="PAS"/>
</dbReference>
<dbReference type="Pfam" id="PF00990">
    <property type="entry name" value="GGDEF"/>
    <property type="match status" value="1"/>
</dbReference>
<dbReference type="InterPro" id="IPR029787">
    <property type="entry name" value="Nucleotide_cyclase"/>
</dbReference>
<dbReference type="InterPro" id="IPR035919">
    <property type="entry name" value="EAL_sf"/>
</dbReference>
<dbReference type="SUPFAM" id="SSF55073">
    <property type="entry name" value="Nucleotide cyclase"/>
    <property type="match status" value="1"/>
</dbReference>
<dbReference type="Pfam" id="PF00563">
    <property type="entry name" value="EAL"/>
    <property type="match status" value="1"/>
</dbReference>
<dbReference type="SMART" id="SM00052">
    <property type="entry name" value="EAL"/>
    <property type="match status" value="1"/>
</dbReference>
<sequence length="682" mass="73335">MASPIFPNRSEPVESNGVPGAGAELLARAFAATSTVSLITDVAQNILHVSAAFTAITGYSEQEILGTNCRLLQGPGSSADVRGSIRRALEAGEGFDGDILNYRKDGSPFWNGLSIVPLRDPDGVITHYVSVQRDINTRITLQEELDFQAVHDAVTGLPNRFGFESYLQRRSTGAAPTGHADRAGLGLIVLDHFRGVRHSFGFSGADDVLAEFARRLKGRLREGDYLASFSGDQFVVVLEGLCDDASPELAARLQRLHEAVETPFPIDGESVMLGMTMGITPFPARSSGPHVLRLASQALPEPGSDSSSPDAWWRLAPTGPIVEWDATMAAKDFRRGERSRELRDRLFAGGLSMYMQPIIDLKSGTLRRVEALARLTLANGAVVPPDRFVPQLSGNDLDELFRIGLNEALGWVAAWEQDGLALDVSVNLAPSTLVHPRCTRWVAKALRRHGLAPNRLSLELLETQELDAAASRSVLEELTGLGVGLALDDLGSGHSSLKRLAQLPFDTIKIDRGLLAGVETKPVETLSLIATLSQMGRDMGAAVVLEGIENADLAEAASVLGASLGQGYYFARPMPAADVPSWAAGFGLRPDRADRLHTELGALAFHWQFTRWGSPHPFAVDVCPLTEFIADRGIAGSASKLWHDLQHGLDGGHDQASLLLLDWLVDLSLGQMGQRGGLRAGA</sequence>
<gene>
    <name evidence="5" type="ORF">MQH31_02925</name>
</gene>
<dbReference type="CDD" id="cd01948">
    <property type="entry name" value="EAL"/>
    <property type="match status" value="1"/>
</dbReference>
<protein>
    <submittedName>
        <fullName evidence="5">EAL domain-containing protein</fullName>
    </submittedName>
</protein>
<dbReference type="SUPFAM" id="SSF141868">
    <property type="entry name" value="EAL domain-like"/>
    <property type="match status" value="1"/>
</dbReference>
<evidence type="ECO:0000259" key="4">
    <source>
        <dbReference type="PROSITE" id="PS50887"/>
    </source>
</evidence>
<proteinExistence type="predicted"/>
<dbReference type="SMART" id="SM00267">
    <property type="entry name" value="GGDEF"/>
    <property type="match status" value="1"/>
</dbReference>
<dbReference type="Pfam" id="PF13426">
    <property type="entry name" value="PAS_9"/>
    <property type="match status" value="1"/>
</dbReference>
<dbReference type="InterPro" id="IPR043128">
    <property type="entry name" value="Rev_trsase/Diguanyl_cyclase"/>
</dbReference>
<dbReference type="RefSeq" id="WP_243010847.1">
    <property type="nucleotide sequence ID" value="NZ_JALGAR010000001.1"/>
</dbReference>
<dbReference type="CDD" id="cd01949">
    <property type="entry name" value="GGDEF"/>
    <property type="match status" value="1"/>
</dbReference>
<dbReference type="SMART" id="SM00086">
    <property type="entry name" value="PAC"/>
    <property type="match status" value="1"/>
</dbReference>
<keyword evidence="6" id="KW-1185">Reference proteome</keyword>
<dbReference type="EMBL" id="JALGAR010000001">
    <property type="protein sequence ID" value="MCI4656767.1"/>
    <property type="molecule type" value="Genomic_DNA"/>
</dbReference>
<dbReference type="InterPro" id="IPR000700">
    <property type="entry name" value="PAS-assoc_C"/>
</dbReference>
<dbReference type="Gene3D" id="3.30.450.20">
    <property type="entry name" value="PAS domain"/>
    <property type="match status" value="1"/>
</dbReference>
<dbReference type="InterPro" id="IPR035965">
    <property type="entry name" value="PAS-like_dom_sf"/>
</dbReference>
<dbReference type="CDD" id="cd00130">
    <property type="entry name" value="PAS"/>
    <property type="match status" value="1"/>
</dbReference>
<dbReference type="PANTHER" id="PTHR44757">
    <property type="entry name" value="DIGUANYLATE CYCLASE DGCP"/>
    <property type="match status" value="1"/>
</dbReference>
<evidence type="ECO:0000259" key="1">
    <source>
        <dbReference type="PROSITE" id="PS50112"/>
    </source>
</evidence>
<dbReference type="InterPro" id="IPR000160">
    <property type="entry name" value="GGDEF_dom"/>
</dbReference>
<dbReference type="PANTHER" id="PTHR44757:SF2">
    <property type="entry name" value="BIOFILM ARCHITECTURE MAINTENANCE PROTEIN MBAA"/>
    <property type="match status" value="1"/>
</dbReference>